<organism evidence="2 3">
    <name type="scientific">Metasolibacillus meyeri</name>
    <dbReference type="NCBI Taxonomy" id="1071052"/>
    <lineage>
        <taxon>Bacteria</taxon>
        <taxon>Bacillati</taxon>
        <taxon>Bacillota</taxon>
        <taxon>Bacilli</taxon>
        <taxon>Bacillales</taxon>
        <taxon>Caryophanaceae</taxon>
        <taxon>Metasolibacillus</taxon>
    </lineage>
</organism>
<sequence length="364" mass="41191">MRLFTFELKKILFSRRFLYTFVILLCVTVGLFFRNVAFQELALEEESKRVTAYTQEAQSLLRTLQKAPESESINEQVQHLARALNLLYEWSPLVKSPDWKNRLQVENDFLATLTLYKTAGGDFSIPNEEIAPTIAFNEQLLAKGIEPTFEGYSTKLPNYMQQIANFYINIGAIILLLLVVGDLLTMEFEQGSIRLLSTQPIRKTAIIHAKWATSIVIYLILTLGLFAIAWGVGYLFGEAGSFAYPVALESGSFITIQEYMLWGLLSTTVVMLLVISLLLLSSLFIKNAIVTLLVIAGILMVGFFGLQALPFTQQWFNPFLYVFAGMSIQQVGESWYQSIAITVVLAVFLYSVTLLRMQRMRDMS</sequence>
<keyword evidence="1" id="KW-0472">Membrane</keyword>
<dbReference type="EMBL" id="JARSFG010000010">
    <property type="protein sequence ID" value="MEC1178330.1"/>
    <property type="molecule type" value="Genomic_DNA"/>
</dbReference>
<evidence type="ECO:0000313" key="2">
    <source>
        <dbReference type="EMBL" id="MEC1178330.1"/>
    </source>
</evidence>
<keyword evidence="3" id="KW-1185">Reference proteome</keyword>
<proteinExistence type="predicted"/>
<reference evidence="2 3" key="1">
    <citation type="submission" date="2023-03" db="EMBL/GenBank/DDBJ databases">
        <title>Bacillus Genome Sequencing.</title>
        <authorList>
            <person name="Dunlap C."/>
        </authorList>
    </citation>
    <scope>NUCLEOTIDE SEQUENCE [LARGE SCALE GENOMIC DNA]</scope>
    <source>
        <strain evidence="2 3">B-59205</strain>
    </source>
</reference>
<dbReference type="RefSeq" id="WP_326122862.1">
    <property type="nucleotide sequence ID" value="NZ_JARSFG010000010.1"/>
</dbReference>
<feature type="transmembrane region" description="Helical" evidence="1">
    <location>
        <begin position="12"/>
        <end position="33"/>
    </location>
</feature>
<comment type="caution">
    <text evidence="2">The sequence shown here is derived from an EMBL/GenBank/DDBJ whole genome shotgun (WGS) entry which is preliminary data.</text>
</comment>
<dbReference type="Pfam" id="PF12679">
    <property type="entry name" value="ABC2_membrane_2"/>
    <property type="match status" value="1"/>
</dbReference>
<keyword evidence="1" id="KW-1133">Transmembrane helix</keyword>
<dbReference type="Proteomes" id="UP001344888">
    <property type="component" value="Unassembled WGS sequence"/>
</dbReference>
<dbReference type="PANTHER" id="PTHR37305:SF1">
    <property type="entry name" value="MEMBRANE PROTEIN"/>
    <property type="match status" value="1"/>
</dbReference>
<feature type="transmembrane region" description="Helical" evidence="1">
    <location>
        <begin position="166"/>
        <end position="185"/>
    </location>
</feature>
<feature type="transmembrane region" description="Helical" evidence="1">
    <location>
        <begin position="259"/>
        <end position="280"/>
    </location>
</feature>
<dbReference type="GO" id="GO:0005886">
    <property type="term" value="C:plasma membrane"/>
    <property type="evidence" value="ECO:0007669"/>
    <property type="project" value="UniProtKB-SubCell"/>
</dbReference>
<feature type="transmembrane region" description="Helical" evidence="1">
    <location>
        <begin position="211"/>
        <end position="236"/>
    </location>
</feature>
<dbReference type="PANTHER" id="PTHR37305">
    <property type="entry name" value="INTEGRAL MEMBRANE PROTEIN-RELATED"/>
    <property type="match status" value="1"/>
</dbReference>
<dbReference type="AlphaFoldDB" id="A0AAW9NUY2"/>
<protein>
    <submittedName>
        <fullName evidence="2">ABC transporter permease subunit</fullName>
    </submittedName>
</protein>
<name>A0AAW9NUY2_9BACL</name>
<feature type="transmembrane region" description="Helical" evidence="1">
    <location>
        <begin position="335"/>
        <end position="355"/>
    </location>
</feature>
<accession>A0AAW9NUY2</accession>
<evidence type="ECO:0000313" key="3">
    <source>
        <dbReference type="Proteomes" id="UP001344888"/>
    </source>
</evidence>
<dbReference type="GO" id="GO:0140359">
    <property type="term" value="F:ABC-type transporter activity"/>
    <property type="evidence" value="ECO:0007669"/>
    <property type="project" value="InterPro"/>
</dbReference>
<keyword evidence="1" id="KW-0812">Transmembrane</keyword>
<feature type="transmembrane region" description="Helical" evidence="1">
    <location>
        <begin position="287"/>
        <end position="309"/>
    </location>
</feature>
<evidence type="ECO:0000256" key="1">
    <source>
        <dbReference type="SAM" id="Phobius"/>
    </source>
</evidence>
<gene>
    <name evidence="2" type="ORF">P9B03_07540</name>
</gene>